<dbReference type="InterPro" id="IPR004447">
    <property type="entry name" value="Peptidase_S41A"/>
</dbReference>
<dbReference type="PANTHER" id="PTHR32060">
    <property type="entry name" value="TAIL-SPECIFIC PROTEASE"/>
    <property type="match status" value="1"/>
</dbReference>
<evidence type="ECO:0000256" key="5">
    <source>
        <dbReference type="RuleBase" id="RU004404"/>
    </source>
</evidence>
<comment type="similarity">
    <text evidence="1 5">Belongs to the peptidase S41A family.</text>
</comment>
<feature type="signal peptide" evidence="7">
    <location>
        <begin position="1"/>
        <end position="19"/>
    </location>
</feature>
<dbReference type="InterPro" id="IPR036034">
    <property type="entry name" value="PDZ_sf"/>
</dbReference>
<dbReference type="GO" id="GO:0008233">
    <property type="term" value="F:peptidase activity"/>
    <property type="evidence" value="ECO:0007669"/>
    <property type="project" value="UniProtKB-KW"/>
</dbReference>
<dbReference type="EMBL" id="JBEHHI010000001">
    <property type="protein sequence ID" value="MEX5727592.1"/>
    <property type="molecule type" value="Genomic_DNA"/>
</dbReference>
<evidence type="ECO:0000313" key="9">
    <source>
        <dbReference type="EMBL" id="MEX5727592.1"/>
    </source>
</evidence>
<dbReference type="InterPro" id="IPR029045">
    <property type="entry name" value="ClpP/crotonase-like_dom_sf"/>
</dbReference>
<dbReference type="Gene3D" id="3.30.750.44">
    <property type="match status" value="1"/>
</dbReference>
<dbReference type="InterPro" id="IPR005151">
    <property type="entry name" value="Tail-specific_protease"/>
</dbReference>
<evidence type="ECO:0000256" key="3">
    <source>
        <dbReference type="ARBA" id="ARBA00022801"/>
    </source>
</evidence>
<dbReference type="Proteomes" id="UP001560019">
    <property type="component" value="Unassembled WGS sequence"/>
</dbReference>
<dbReference type="Pfam" id="PF17820">
    <property type="entry name" value="PDZ_6"/>
    <property type="match status" value="1"/>
</dbReference>
<accession>A0ABV3XQM0</accession>
<dbReference type="PROSITE" id="PS50106">
    <property type="entry name" value="PDZ"/>
    <property type="match status" value="1"/>
</dbReference>
<dbReference type="Gene3D" id="3.90.226.10">
    <property type="entry name" value="2-enoyl-CoA Hydratase, Chain A, domain 1"/>
    <property type="match status" value="1"/>
</dbReference>
<dbReference type="InterPro" id="IPR055210">
    <property type="entry name" value="CtpA/B_N"/>
</dbReference>
<dbReference type="SMART" id="SM00228">
    <property type="entry name" value="PDZ"/>
    <property type="match status" value="1"/>
</dbReference>
<keyword evidence="7" id="KW-0732">Signal</keyword>
<dbReference type="InterPro" id="IPR001478">
    <property type="entry name" value="PDZ"/>
</dbReference>
<comment type="caution">
    <text evidence="9">The sequence shown here is derived from an EMBL/GenBank/DDBJ whole genome shotgun (WGS) entry which is preliminary data.</text>
</comment>
<dbReference type="CDD" id="cd06782">
    <property type="entry name" value="cpPDZ_CPP-like"/>
    <property type="match status" value="1"/>
</dbReference>
<evidence type="ECO:0000313" key="10">
    <source>
        <dbReference type="Proteomes" id="UP001560019"/>
    </source>
</evidence>
<dbReference type="Pfam" id="PF22694">
    <property type="entry name" value="CtpB_N-like"/>
    <property type="match status" value="1"/>
</dbReference>
<reference evidence="9 10" key="1">
    <citation type="submission" date="2024-06" db="EMBL/GenBank/DDBJ databases">
        <title>Genome of Rhodovulum iodosum, a marine photoferrotroph.</title>
        <authorList>
            <person name="Bianchini G."/>
            <person name="Nikeleit V."/>
            <person name="Kappler A."/>
            <person name="Bryce C."/>
            <person name="Sanchez-Baracaldo P."/>
        </authorList>
    </citation>
    <scope>NUCLEOTIDE SEQUENCE [LARGE SCALE GENOMIC DNA]</scope>
    <source>
        <strain evidence="9 10">UT/N1</strain>
    </source>
</reference>
<dbReference type="PANTHER" id="PTHR32060:SF30">
    <property type="entry name" value="CARBOXY-TERMINAL PROCESSING PROTEASE CTPA"/>
    <property type="match status" value="1"/>
</dbReference>
<organism evidence="9 10">
    <name type="scientific">Rhodovulum iodosum</name>
    <dbReference type="NCBI Taxonomy" id="68291"/>
    <lineage>
        <taxon>Bacteria</taxon>
        <taxon>Pseudomonadati</taxon>
        <taxon>Pseudomonadota</taxon>
        <taxon>Alphaproteobacteria</taxon>
        <taxon>Rhodobacterales</taxon>
        <taxon>Paracoccaceae</taxon>
        <taxon>Rhodovulum</taxon>
    </lineage>
</organism>
<gene>
    <name evidence="9" type="ORF">Ga0609869_000945</name>
</gene>
<dbReference type="Gene3D" id="2.30.42.10">
    <property type="match status" value="1"/>
</dbReference>
<dbReference type="CDD" id="cd07560">
    <property type="entry name" value="Peptidase_S41_CPP"/>
    <property type="match status" value="1"/>
</dbReference>
<protein>
    <submittedName>
        <fullName evidence="9">Carboxyl-terminal processing protease</fullName>
    </submittedName>
</protein>
<dbReference type="Pfam" id="PF03572">
    <property type="entry name" value="Peptidase_S41"/>
    <property type="match status" value="1"/>
</dbReference>
<name>A0ABV3XQM0_9RHOB</name>
<evidence type="ECO:0000256" key="6">
    <source>
        <dbReference type="SAM" id="MobiDB-lite"/>
    </source>
</evidence>
<keyword evidence="4 5" id="KW-0720">Serine protease</keyword>
<dbReference type="GO" id="GO:0006508">
    <property type="term" value="P:proteolysis"/>
    <property type="evidence" value="ECO:0007669"/>
    <property type="project" value="UniProtKB-KW"/>
</dbReference>
<dbReference type="RefSeq" id="WP_125406212.1">
    <property type="nucleotide sequence ID" value="NZ_JBEHHI010000001.1"/>
</dbReference>
<evidence type="ECO:0000256" key="2">
    <source>
        <dbReference type="ARBA" id="ARBA00022670"/>
    </source>
</evidence>
<dbReference type="InterPro" id="IPR041489">
    <property type="entry name" value="PDZ_6"/>
</dbReference>
<dbReference type="SUPFAM" id="SSF52096">
    <property type="entry name" value="ClpP/crotonase"/>
    <property type="match status" value="1"/>
</dbReference>
<keyword evidence="10" id="KW-1185">Reference proteome</keyword>
<feature type="chain" id="PRO_5046161510" evidence="7">
    <location>
        <begin position="20"/>
        <end position="446"/>
    </location>
</feature>
<proteinExistence type="inferred from homology"/>
<evidence type="ECO:0000259" key="8">
    <source>
        <dbReference type="PROSITE" id="PS50106"/>
    </source>
</evidence>
<dbReference type="NCBIfam" id="TIGR00225">
    <property type="entry name" value="prc"/>
    <property type="match status" value="1"/>
</dbReference>
<feature type="region of interest" description="Disordered" evidence="6">
    <location>
        <begin position="359"/>
        <end position="413"/>
    </location>
</feature>
<evidence type="ECO:0000256" key="4">
    <source>
        <dbReference type="ARBA" id="ARBA00022825"/>
    </source>
</evidence>
<feature type="domain" description="PDZ" evidence="8">
    <location>
        <begin position="88"/>
        <end position="156"/>
    </location>
</feature>
<keyword evidence="3 5" id="KW-0378">Hydrolase</keyword>
<evidence type="ECO:0000256" key="1">
    <source>
        <dbReference type="ARBA" id="ARBA00009179"/>
    </source>
</evidence>
<evidence type="ECO:0000256" key="7">
    <source>
        <dbReference type="SAM" id="SignalP"/>
    </source>
</evidence>
<feature type="compositionally biased region" description="Basic and acidic residues" evidence="6">
    <location>
        <begin position="380"/>
        <end position="413"/>
    </location>
</feature>
<sequence>MKKFVMAALGGTLAGAVLATQVAGPLVAQEASRKSSVYEQLDLFGDIFERIRAQYVEPVEEAELIEAAINGMLTSLDPHSSYLPPKDFDDMQVQTRGEFGGLGIEVTQEEGFVKVVSPIDGTPADEAGIEAGDFITHVDGASVLGLTLDEAVELMRGPVGSEILITVVREGVDEPFEVTIIRDTIKLTAVRSRVEGDTVVLRVTTFNDQTYPNLKEEFEQSVEELGGLESVNGIVLDLRNNPGGLLTQAIKVSDAFLDAGEIVSTRGRNPQDSDRYNARDGDLTEGKPMVVLINGGSASASEIVAGALQDHRRAIVVGTKSFGKGSVQTVMPLKGDGAMRLTTARYYTPSGRSIQALGVSPDIVVQQPPTRPTDDEEDEAAPRRGARSEADLRGRLDNDSITEDERRQLEEERAKAEAAAKLREEDYQLAYAIDILKGLSALGTEQ</sequence>
<dbReference type="SUPFAM" id="SSF50156">
    <property type="entry name" value="PDZ domain-like"/>
    <property type="match status" value="1"/>
</dbReference>
<dbReference type="SMART" id="SM00245">
    <property type="entry name" value="TSPc"/>
    <property type="match status" value="1"/>
</dbReference>
<keyword evidence="2 5" id="KW-0645">Protease</keyword>